<name>C7N3E4_SLAHD</name>
<feature type="transmembrane region" description="Helical" evidence="1">
    <location>
        <begin position="26"/>
        <end position="45"/>
    </location>
</feature>
<dbReference type="RefSeq" id="WP_012799765.1">
    <property type="nucleotide sequence ID" value="NC_013165.1"/>
</dbReference>
<accession>C7N3E4</accession>
<dbReference type="PANTHER" id="PTHR34989:SF1">
    <property type="entry name" value="PROTEIN HDED"/>
    <property type="match status" value="1"/>
</dbReference>
<dbReference type="KEGG" id="shi:Shel_26680"/>
<feature type="transmembrane region" description="Helical" evidence="1">
    <location>
        <begin position="51"/>
        <end position="71"/>
    </location>
</feature>
<proteinExistence type="predicted"/>
<evidence type="ECO:0008006" key="4">
    <source>
        <dbReference type="Google" id="ProtNLM"/>
    </source>
</evidence>
<evidence type="ECO:0000256" key="1">
    <source>
        <dbReference type="SAM" id="Phobius"/>
    </source>
</evidence>
<keyword evidence="1" id="KW-0812">Transmembrane</keyword>
<keyword evidence="3" id="KW-1185">Reference proteome</keyword>
<feature type="transmembrane region" description="Helical" evidence="1">
    <location>
        <begin position="138"/>
        <end position="157"/>
    </location>
</feature>
<dbReference type="EMBL" id="CP001684">
    <property type="protein sequence ID" value="ACV23667.1"/>
    <property type="molecule type" value="Genomic_DNA"/>
</dbReference>
<dbReference type="InterPro" id="IPR052712">
    <property type="entry name" value="Acid_resist_chaperone_HdeD"/>
</dbReference>
<keyword evidence="1" id="KW-1133">Transmembrane helix</keyword>
<protein>
    <recommendedName>
        <fullName evidence="4">Acid-resistance membrane protein</fullName>
    </recommendedName>
</protein>
<dbReference type="Proteomes" id="UP000002026">
    <property type="component" value="Chromosome"/>
</dbReference>
<dbReference type="InterPro" id="IPR005325">
    <property type="entry name" value="DUF308_memb"/>
</dbReference>
<feature type="transmembrane region" description="Helical" evidence="1">
    <location>
        <begin position="163"/>
        <end position="183"/>
    </location>
</feature>
<gene>
    <name evidence="2" type="ordered locus">Shel_26680</name>
</gene>
<dbReference type="AlphaFoldDB" id="C7N3E4"/>
<feature type="transmembrane region" description="Helical" evidence="1">
    <location>
        <begin position="83"/>
        <end position="104"/>
    </location>
</feature>
<evidence type="ECO:0000313" key="3">
    <source>
        <dbReference type="Proteomes" id="UP000002026"/>
    </source>
</evidence>
<organism evidence="2 3">
    <name type="scientific">Slackia heliotrinireducens (strain ATCC 29202 / DSM 20476 / NCTC 11029 / RHS 1)</name>
    <name type="common">Peptococcus heliotrinreducens</name>
    <dbReference type="NCBI Taxonomy" id="471855"/>
    <lineage>
        <taxon>Bacteria</taxon>
        <taxon>Bacillati</taxon>
        <taxon>Actinomycetota</taxon>
        <taxon>Coriobacteriia</taxon>
        <taxon>Eggerthellales</taxon>
        <taxon>Eggerthellaceae</taxon>
        <taxon>Slackia</taxon>
    </lineage>
</organism>
<dbReference type="PANTHER" id="PTHR34989">
    <property type="entry name" value="PROTEIN HDED"/>
    <property type="match status" value="1"/>
</dbReference>
<dbReference type="GO" id="GO:0005886">
    <property type="term" value="C:plasma membrane"/>
    <property type="evidence" value="ECO:0007669"/>
    <property type="project" value="TreeGrafter"/>
</dbReference>
<dbReference type="Pfam" id="PF03729">
    <property type="entry name" value="DUF308"/>
    <property type="match status" value="2"/>
</dbReference>
<feature type="transmembrane region" description="Helical" evidence="1">
    <location>
        <begin position="110"/>
        <end position="131"/>
    </location>
</feature>
<dbReference type="HOGENOM" id="CLU_120020_0_0_11"/>
<evidence type="ECO:0000313" key="2">
    <source>
        <dbReference type="EMBL" id="ACV23667.1"/>
    </source>
</evidence>
<dbReference type="STRING" id="471855.Shel_26680"/>
<sequence length="194" mass="20387">MSGNIRITLLDSREELGHGGGPNSGLLVAGLVMAMLGVVCVFRPIGTMTFATYLAAGGFLLVGITMLVAYIRTRNTLFAQDTASLWSCLLVLLVGVALIAHPLIGIKLVAAVTAVALVVSGIFQILIGLQLGLLESRIGTASGIVGLLMIIIGIITFVKPEWITIMGGIFAIAYGVLLIISSLPQEERMNGSWH</sequence>
<keyword evidence="1" id="KW-0472">Membrane</keyword>
<reference evidence="2 3" key="1">
    <citation type="journal article" date="2009" name="Stand. Genomic Sci.">
        <title>Complete genome sequence of Slackia heliotrinireducens type strain (RHS 1).</title>
        <authorList>
            <person name="Pukall R."/>
            <person name="Lapidus A."/>
            <person name="Nolan M."/>
            <person name="Copeland A."/>
            <person name="Glavina Del Rio T."/>
            <person name="Lucas S."/>
            <person name="Chen F."/>
            <person name="Tice H."/>
            <person name="Cheng J.F."/>
            <person name="Chertkov O."/>
            <person name="Bruce D."/>
            <person name="Goodwin L."/>
            <person name="Kuske C."/>
            <person name="Brettin T."/>
            <person name="Detter J.C."/>
            <person name="Han C."/>
            <person name="Pitluck S."/>
            <person name="Pati A."/>
            <person name="Mavrommatis K."/>
            <person name="Ivanova N."/>
            <person name="Ovchinnikova G."/>
            <person name="Chen A."/>
            <person name="Palaniappan K."/>
            <person name="Schneider S."/>
            <person name="Rohde M."/>
            <person name="Chain P."/>
            <person name="D'haeseleer P."/>
            <person name="Goker M."/>
            <person name="Bristow J."/>
            <person name="Eisen J.A."/>
            <person name="Markowitz V."/>
            <person name="Kyrpides N.C."/>
            <person name="Klenk H.P."/>
            <person name="Hugenholtz P."/>
        </authorList>
    </citation>
    <scope>NUCLEOTIDE SEQUENCE [LARGE SCALE GENOMIC DNA]</scope>
    <source>
        <strain evidence="3">ATCC 29202 / DSM 20476 / NCTC 11029 / RHS 1</strain>
    </source>
</reference>